<evidence type="ECO:0000256" key="1">
    <source>
        <dbReference type="SAM" id="SignalP"/>
    </source>
</evidence>
<dbReference type="Proteomes" id="UP000835052">
    <property type="component" value="Unassembled WGS sequence"/>
</dbReference>
<name>A0A8S1HR04_9PELO</name>
<dbReference type="EMBL" id="CAJGYM010000076">
    <property type="protein sequence ID" value="CAD6196636.1"/>
    <property type="molecule type" value="Genomic_DNA"/>
</dbReference>
<proteinExistence type="predicted"/>
<feature type="chain" id="PRO_5035774887" evidence="1">
    <location>
        <begin position="25"/>
        <end position="229"/>
    </location>
</feature>
<evidence type="ECO:0000313" key="2">
    <source>
        <dbReference type="EMBL" id="CAD6196636.1"/>
    </source>
</evidence>
<reference evidence="2" key="1">
    <citation type="submission" date="2020-10" db="EMBL/GenBank/DDBJ databases">
        <authorList>
            <person name="Kikuchi T."/>
        </authorList>
    </citation>
    <scope>NUCLEOTIDE SEQUENCE</scope>
    <source>
        <strain evidence="2">NKZ352</strain>
    </source>
</reference>
<keyword evidence="1" id="KW-0732">Signal</keyword>
<accession>A0A8S1HR04</accession>
<organism evidence="2 3">
    <name type="scientific">Caenorhabditis auriculariae</name>
    <dbReference type="NCBI Taxonomy" id="2777116"/>
    <lineage>
        <taxon>Eukaryota</taxon>
        <taxon>Metazoa</taxon>
        <taxon>Ecdysozoa</taxon>
        <taxon>Nematoda</taxon>
        <taxon>Chromadorea</taxon>
        <taxon>Rhabditida</taxon>
        <taxon>Rhabditina</taxon>
        <taxon>Rhabditomorpha</taxon>
        <taxon>Rhabditoidea</taxon>
        <taxon>Rhabditidae</taxon>
        <taxon>Peloderinae</taxon>
        <taxon>Caenorhabditis</taxon>
    </lineage>
</organism>
<sequence>MKVASRVILFAGLSFFFFIEETVSNGEVQISFDNVPKENDSKYLNEVYSTKGLDKIDVTVTIFQVEKETTSNYTIILVKLDRNYKTLNRMEIEKSQFVYSNKRSVFKKSYEQANLKDCWMSRSVWNWCLIGADVVFIRYENVPRNVWRIDGVSVKVAVEFNGDNYVAEKNQEYIYEHTVYLPYRSFINERRTYQLGPRPTFFHAHVSSNPERLPVCDFIPYEDDSTDET</sequence>
<gene>
    <name evidence="2" type="ORF">CAUJ_LOCUS12550</name>
</gene>
<evidence type="ECO:0000313" key="3">
    <source>
        <dbReference type="Proteomes" id="UP000835052"/>
    </source>
</evidence>
<protein>
    <submittedName>
        <fullName evidence="2">Uncharacterized protein</fullName>
    </submittedName>
</protein>
<feature type="signal peptide" evidence="1">
    <location>
        <begin position="1"/>
        <end position="24"/>
    </location>
</feature>
<keyword evidence="3" id="KW-1185">Reference proteome</keyword>
<dbReference type="AlphaFoldDB" id="A0A8S1HR04"/>
<comment type="caution">
    <text evidence="2">The sequence shown here is derived from an EMBL/GenBank/DDBJ whole genome shotgun (WGS) entry which is preliminary data.</text>
</comment>